<dbReference type="Pfam" id="PF03368">
    <property type="entry name" value="Dicer_dimer"/>
    <property type="match status" value="1"/>
</dbReference>
<dbReference type="OrthoDB" id="6513042at2759"/>
<evidence type="ECO:0000313" key="4">
    <source>
        <dbReference type="EMBL" id="KAJ8437134.1"/>
    </source>
</evidence>
<evidence type="ECO:0000256" key="1">
    <source>
        <dbReference type="ARBA" id="ARBA00022801"/>
    </source>
</evidence>
<keyword evidence="2" id="KW-0694">RNA-binding</keyword>
<dbReference type="GO" id="GO:0004525">
    <property type="term" value="F:ribonuclease III activity"/>
    <property type="evidence" value="ECO:0007669"/>
    <property type="project" value="TreeGrafter"/>
</dbReference>
<accession>A0A9Q1K5C1</accession>
<gene>
    <name evidence="4" type="ORF">Cgig2_016877</name>
</gene>
<name>A0A9Q1K5C1_9CARY</name>
<protein>
    <recommendedName>
        <fullName evidence="3">Dicer dsRNA-binding fold domain-containing protein</fullName>
    </recommendedName>
</protein>
<keyword evidence="1" id="KW-0378">Hydrolase</keyword>
<evidence type="ECO:0000256" key="2">
    <source>
        <dbReference type="PROSITE-ProRule" id="PRU00657"/>
    </source>
</evidence>
<sequence length="414" mass="47171">MNLVRSFEKDEDRMNMDIHLRKSDNVVAHTKEEVYSVGSTGATISTQASISLLYHYCSKLPRDEYVLINIVDQFFHVSCKETKLMTYIKLDCRYFNPKPGLFYVDDAEGTICHIILPCNAPIHHIASAPQLSIVAAKKDACLKACKELHQIGALTEYLLPEQDDKEECVTDIQDPDGNEDEDSHFVLQEMLIPAALKTPWCDVSDVVCLNAYFIRFIPKPHDRQYKDFGLFVKASLPYEAERMKIDLHLACGRTVLTDLVSSGVVEFNGEELLLAQNFQEMFFKMILDRSEFMRSHVLFKNHEFTESNSSTFYLLLPVIWQEHENRASVDWMVIRRCLSSPVFSPPTNIEEGHIPLGDHLQLADGPVDVNVILNSLVYVAYKKSFFFVSQILPDKNGCSLHSCGSSHVEYLSDK</sequence>
<dbReference type="InterPro" id="IPR038248">
    <property type="entry name" value="Dicer_dimer_sf"/>
</dbReference>
<dbReference type="PANTHER" id="PTHR14950">
    <property type="entry name" value="DICER-RELATED"/>
    <property type="match status" value="1"/>
</dbReference>
<dbReference type="GO" id="GO:0030422">
    <property type="term" value="P:siRNA processing"/>
    <property type="evidence" value="ECO:0007669"/>
    <property type="project" value="TreeGrafter"/>
</dbReference>
<dbReference type="GO" id="GO:0003723">
    <property type="term" value="F:RNA binding"/>
    <property type="evidence" value="ECO:0007669"/>
    <property type="project" value="UniProtKB-UniRule"/>
</dbReference>
<dbReference type="PROSITE" id="PS51327">
    <property type="entry name" value="DICER_DSRBF"/>
    <property type="match status" value="1"/>
</dbReference>
<dbReference type="GO" id="GO:0005634">
    <property type="term" value="C:nucleus"/>
    <property type="evidence" value="ECO:0007669"/>
    <property type="project" value="TreeGrafter"/>
</dbReference>
<evidence type="ECO:0000259" key="3">
    <source>
        <dbReference type="PROSITE" id="PS51327"/>
    </source>
</evidence>
<organism evidence="4 5">
    <name type="scientific">Carnegiea gigantea</name>
    <dbReference type="NCBI Taxonomy" id="171969"/>
    <lineage>
        <taxon>Eukaryota</taxon>
        <taxon>Viridiplantae</taxon>
        <taxon>Streptophyta</taxon>
        <taxon>Embryophyta</taxon>
        <taxon>Tracheophyta</taxon>
        <taxon>Spermatophyta</taxon>
        <taxon>Magnoliopsida</taxon>
        <taxon>eudicotyledons</taxon>
        <taxon>Gunneridae</taxon>
        <taxon>Pentapetalae</taxon>
        <taxon>Caryophyllales</taxon>
        <taxon>Cactineae</taxon>
        <taxon>Cactaceae</taxon>
        <taxon>Cactoideae</taxon>
        <taxon>Echinocereeae</taxon>
        <taxon>Carnegiea</taxon>
    </lineage>
</organism>
<proteinExistence type="predicted"/>
<dbReference type="AlphaFoldDB" id="A0A9Q1K5C1"/>
<dbReference type="InterPro" id="IPR005034">
    <property type="entry name" value="Dicer_dimerisation"/>
</dbReference>
<evidence type="ECO:0000313" key="5">
    <source>
        <dbReference type="Proteomes" id="UP001153076"/>
    </source>
</evidence>
<dbReference type="Gene3D" id="3.30.160.380">
    <property type="entry name" value="Dicer dimerisation domain"/>
    <property type="match status" value="1"/>
</dbReference>
<dbReference type="Proteomes" id="UP001153076">
    <property type="component" value="Unassembled WGS sequence"/>
</dbReference>
<dbReference type="EMBL" id="JAKOGI010000316">
    <property type="protein sequence ID" value="KAJ8437134.1"/>
    <property type="molecule type" value="Genomic_DNA"/>
</dbReference>
<reference evidence="4" key="1">
    <citation type="submission" date="2022-04" db="EMBL/GenBank/DDBJ databases">
        <title>Carnegiea gigantea Genome sequencing and assembly v2.</title>
        <authorList>
            <person name="Copetti D."/>
            <person name="Sanderson M.J."/>
            <person name="Burquez A."/>
            <person name="Wojciechowski M.F."/>
        </authorList>
    </citation>
    <scope>NUCLEOTIDE SEQUENCE</scope>
    <source>
        <strain evidence="4">SGP5-SGP5p</strain>
        <tissue evidence="4">Aerial part</tissue>
    </source>
</reference>
<dbReference type="PANTHER" id="PTHR14950:SF15">
    <property type="entry name" value="DICER-LIKE PROTEIN 4"/>
    <property type="match status" value="1"/>
</dbReference>
<feature type="domain" description="Dicer dsRNA-binding fold" evidence="3">
    <location>
        <begin position="49"/>
        <end position="168"/>
    </location>
</feature>
<keyword evidence="5" id="KW-1185">Reference proteome</keyword>
<dbReference type="GO" id="GO:0005737">
    <property type="term" value="C:cytoplasm"/>
    <property type="evidence" value="ECO:0007669"/>
    <property type="project" value="TreeGrafter"/>
</dbReference>
<comment type="caution">
    <text evidence="4">The sequence shown here is derived from an EMBL/GenBank/DDBJ whole genome shotgun (WGS) entry which is preliminary data.</text>
</comment>